<dbReference type="OrthoDB" id="1178902at2"/>
<feature type="compositionally biased region" description="Basic and acidic residues" evidence="2">
    <location>
        <begin position="132"/>
        <end position="158"/>
    </location>
</feature>
<feature type="chain" id="PRO_5011546356" evidence="3">
    <location>
        <begin position="25"/>
        <end position="173"/>
    </location>
</feature>
<proteinExistence type="predicted"/>
<evidence type="ECO:0000259" key="4">
    <source>
        <dbReference type="PROSITE" id="PS50846"/>
    </source>
</evidence>
<dbReference type="GO" id="GO:0046872">
    <property type="term" value="F:metal ion binding"/>
    <property type="evidence" value="ECO:0007669"/>
    <property type="project" value="UniProtKB-KW"/>
</dbReference>
<dbReference type="AlphaFoldDB" id="A0A1G8S5L4"/>
<reference evidence="5 6" key="1">
    <citation type="submission" date="2016-10" db="EMBL/GenBank/DDBJ databases">
        <authorList>
            <person name="de Groot N.N."/>
        </authorList>
    </citation>
    <scope>NUCLEOTIDE SEQUENCE [LARGE SCALE GENOMIC DNA]</scope>
    <source>
        <strain evidence="5 6">CGMCC 1.10076</strain>
    </source>
</reference>
<evidence type="ECO:0000256" key="2">
    <source>
        <dbReference type="SAM" id="MobiDB-lite"/>
    </source>
</evidence>
<organism evidence="5 6">
    <name type="scientific">Flavobacterium noncentrifugens</name>
    <dbReference type="NCBI Taxonomy" id="1128970"/>
    <lineage>
        <taxon>Bacteria</taxon>
        <taxon>Pseudomonadati</taxon>
        <taxon>Bacteroidota</taxon>
        <taxon>Flavobacteriia</taxon>
        <taxon>Flavobacteriales</taxon>
        <taxon>Flavobacteriaceae</taxon>
        <taxon>Flavobacterium</taxon>
    </lineage>
</organism>
<keyword evidence="1" id="KW-0479">Metal-binding</keyword>
<dbReference type="InterPro" id="IPR036163">
    <property type="entry name" value="HMA_dom_sf"/>
</dbReference>
<dbReference type="Pfam" id="PF00403">
    <property type="entry name" value="HMA"/>
    <property type="match status" value="1"/>
</dbReference>
<dbReference type="CDD" id="cd00371">
    <property type="entry name" value="HMA"/>
    <property type="match status" value="1"/>
</dbReference>
<dbReference type="EMBL" id="FNEZ01000001">
    <property type="protein sequence ID" value="SDJ24462.1"/>
    <property type="molecule type" value="Genomic_DNA"/>
</dbReference>
<accession>A0A1G8S5L4</accession>
<keyword evidence="3" id="KW-0732">Signal</keyword>
<keyword evidence="6" id="KW-1185">Reference proteome</keyword>
<gene>
    <name evidence="5" type="ORF">SAMN04487935_0414</name>
</gene>
<dbReference type="STRING" id="1128970.SAMN04487935_0414"/>
<sequence>MKFTQSLFALALSAAFLTSCKQTASAPKTEAGAVASTEKTNTPAVKPETASFKIEGMSCAIGCAKTIEKELSEMDGVQKASVDFDSKKAVIDFDATKQTPENFVKVVEATADGKTYKVSDVTSSGNHAMLFDQEKEKVADAKKSKSDKKEAAGKEKKSCCSGKKHCSADEKKA</sequence>
<feature type="domain" description="HMA" evidence="4">
    <location>
        <begin position="48"/>
        <end position="115"/>
    </location>
</feature>
<dbReference type="InterPro" id="IPR006121">
    <property type="entry name" value="HMA_dom"/>
</dbReference>
<name>A0A1G8S5L4_9FLAO</name>
<dbReference type="Proteomes" id="UP000199580">
    <property type="component" value="Unassembled WGS sequence"/>
</dbReference>
<evidence type="ECO:0000313" key="6">
    <source>
        <dbReference type="Proteomes" id="UP000199580"/>
    </source>
</evidence>
<evidence type="ECO:0000313" key="5">
    <source>
        <dbReference type="EMBL" id="SDJ24462.1"/>
    </source>
</evidence>
<dbReference type="RefSeq" id="WP_091391617.1">
    <property type="nucleotide sequence ID" value="NZ_BKAI01000001.1"/>
</dbReference>
<feature type="region of interest" description="Disordered" evidence="2">
    <location>
        <begin position="132"/>
        <end position="173"/>
    </location>
</feature>
<dbReference type="PROSITE" id="PS50846">
    <property type="entry name" value="HMA_2"/>
    <property type="match status" value="1"/>
</dbReference>
<dbReference type="Gene3D" id="3.30.70.100">
    <property type="match status" value="1"/>
</dbReference>
<dbReference type="FunFam" id="3.30.70.100:FF:000001">
    <property type="entry name" value="ATPase copper transporting beta"/>
    <property type="match status" value="1"/>
</dbReference>
<evidence type="ECO:0000256" key="3">
    <source>
        <dbReference type="SAM" id="SignalP"/>
    </source>
</evidence>
<feature type="signal peptide" evidence="3">
    <location>
        <begin position="1"/>
        <end position="24"/>
    </location>
</feature>
<protein>
    <submittedName>
        <fullName evidence="5">Heavy-metal-associated domain-containing protein</fullName>
    </submittedName>
</protein>
<dbReference type="PROSITE" id="PS51257">
    <property type="entry name" value="PROKAR_LIPOPROTEIN"/>
    <property type="match status" value="1"/>
</dbReference>
<dbReference type="SUPFAM" id="SSF55008">
    <property type="entry name" value="HMA, heavy metal-associated domain"/>
    <property type="match status" value="1"/>
</dbReference>
<evidence type="ECO:0000256" key="1">
    <source>
        <dbReference type="ARBA" id="ARBA00022723"/>
    </source>
</evidence>